<dbReference type="SUPFAM" id="SSF46689">
    <property type="entry name" value="Homeodomain-like"/>
    <property type="match status" value="1"/>
</dbReference>
<sequence>MLTNGIVHSHFDVQREPVLRQLLAWRERVGHVVDIVPSREQIGRPFRGAIDRYDVGDIVFTDCYTDELLLERTIARISRDSVRSFVFQVFLSGGVEPLAVHSATRRGAFCGGILALDMDQPIRMLRHAGCVVALFAPVALLQEVFADPAAIHGRVLGREQPMVQFIIDHISALAEKMRHMTVDQARRSLVDVVLLLASAFGREAGLAGDARAAARAAMFDRVRRYVRANLVNPELSPEHVLDALGLARATLYRLFQHEGGLGAYIRHLRLRQAADELVRYPDLRVKDIAYGLGFKSGPDFTRAFRRAYGMAPQDVRAMDIRATPDWDSGV</sequence>
<dbReference type="InterPro" id="IPR050204">
    <property type="entry name" value="AraC_XylS_family_regulators"/>
</dbReference>
<keyword evidence="2" id="KW-0238">DNA-binding</keyword>
<accession>A0A2N7WVD6</accession>
<reference evidence="5 6" key="1">
    <citation type="submission" date="2018-01" db="EMBL/GenBank/DDBJ databases">
        <title>Whole genome analyses suggest that Burkholderia sensu lato contains two further novel genera in the rhizoxinica-symbiotica group Mycetohabitans gen. nov., and Trinickia gen. nov.: implications for the evolution of diazotrophy and nodulation in the Burkholderiaceae.</title>
        <authorList>
            <person name="Estrada-de los Santos P."/>
            <person name="Palmer M."/>
            <person name="Chavez-Ramirez B."/>
            <person name="Beukes C."/>
            <person name="Steenkamp E.T."/>
            <person name="Hirsch A.M."/>
            <person name="Manyaka P."/>
            <person name="Maluk M."/>
            <person name="Lafos M."/>
            <person name="Crook M."/>
            <person name="Gross E."/>
            <person name="Simon M.F."/>
            <person name="Bueno dos Reis Junior F."/>
            <person name="Poole P.S."/>
            <person name="Venter S.N."/>
            <person name="James E.K."/>
        </authorList>
    </citation>
    <scope>NUCLEOTIDE SEQUENCE [LARGE SCALE GENOMIC DNA]</scope>
    <source>
        <strain evidence="5 6">JPY 581</strain>
    </source>
</reference>
<feature type="domain" description="HTH araC/xylS-type" evidence="4">
    <location>
        <begin position="220"/>
        <end position="318"/>
    </location>
</feature>
<dbReference type="InterPro" id="IPR009057">
    <property type="entry name" value="Homeodomain-like_sf"/>
</dbReference>
<dbReference type="PRINTS" id="PR00032">
    <property type="entry name" value="HTHARAC"/>
</dbReference>
<proteinExistence type="predicted"/>
<evidence type="ECO:0000256" key="2">
    <source>
        <dbReference type="ARBA" id="ARBA00023125"/>
    </source>
</evidence>
<dbReference type="InterPro" id="IPR020449">
    <property type="entry name" value="Tscrpt_reg_AraC-type_HTH"/>
</dbReference>
<dbReference type="SMART" id="SM00342">
    <property type="entry name" value="HTH_ARAC"/>
    <property type="match status" value="1"/>
</dbReference>
<keyword evidence="6" id="KW-1185">Reference proteome</keyword>
<dbReference type="GO" id="GO:0043565">
    <property type="term" value="F:sequence-specific DNA binding"/>
    <property type="evidence" value="ECO:0007669"/>
    <property type="project" value="InterPro"/>
</dbReference>
<evidence type="ECO:0000259" key="4">
    <source>
        <dbReference type="PROSITE" id="PS01124"/>
    </source>
</evidence>
<dbReference type="Proteomes" id="UP000235777">
    <property type="component" value="Unassembled WGS sequence"/>
</dbReference>
<dbReference type="PANTHER" id="PTHR46796">
    <property type="entry name" value="HTH-TYPE TRANSCRIPTIONAL ACTIVATOR RHAS-RELATED"/>
    <property type="match status" value="1"/>
</dbReference>
<dbReference type="InterPro" id="IPR018062">
    <property type="entry name" value="HTH_AraC-typ_CS"/>
</dbReference>
<name>A0A2N7WVD6_9BURK</name>
<dbReference type="OrthoDB" id="8590374at2"/>
<organism evidence="5 6">
    <name type="scientific">Trinickia symbiotica</name>
    <dbReference type="NCBI Taxonomy" id="863227"/>
    <lineage>
        <taxon>Bacteria</taxon>
        <taxon>Pseudomonadati</taxon>
        <taxon>Pseudomonadota</taxon>
        <taxon>Betaproteobacteria</taxon>
        <taxon>Burkholderiales</taxon>
        <taxon>Burkholderiaceae</taxon>
        <taxon>Trinickia</taxon>
    </lineage>
</organism>
<dbReference type="InterPro" id="IPR018060">
    <property type="entry name" value="HTH_AraC"/>
</dbReference>
<evidence type="ECO:0000313" key="6">
    <source>
        <dbReference type="Proteomes" id="UP000235777"/>
    </source>
</evidence>
<dbReference type="PROSITE" id="PS01124">
    <property type="entry name" value="HTH_ARAC_FAMILY_2"/>
    <property type="match status" value="1"/>
</dbReference>
<dbReference type="AlphaFoldDB" id="A0A2N7WVD6"/>
<keyword evidence="3" id="KW-0804">Transcription</keyword>
<dbReference type="PROSITE" id="PS00041">
    <property type="entry name" value="HTH_ARAC_FAMILY_1"/>
    <property type="match status" value="1"/>
</dbReference>
<gene>
    <name evidence="5" type="ORF">C0Z20_24310</name>
</gene>
<keyword evidence="1" id="KW-0805">Transcription regulation</keyword>
<dbReference type="PANTHER" id="PTHR46796:SF6">
    <property type="entry name" value="ARAC SUBFAMILY"/>
    <property type="match status" value="1"/>
</dbReference>
<evidence type="ECO:0000313" key="5">
    <source>
        <dbReference type="EMBL" id="PMS33438.1"/>
    </source>
</evidence>
<dbReference type="Gene3D" id="1.10.10.60">
    <property type="entry name" value="Homeodomain-like"/>
    <property type="match status" value="1"/>
</dbReference>
<dbReference type="GO" id="GO:0003700">
    <property type="term" value="F:DNA-binding transcription factor activity"/>
    <property type="evidence" value="ECO:0007669"/>
    <property type="project" value="InterPro"/>
</dbReference>
<protein>
    <submittedName>
        <fullName evidence="5">AraC family transcriptional regulator</fullName>
    </submittedName>
</protein>
<dbReference type="EMBL" id="PNYC01000018">
    <property type="protein sequence ID" value="PMS33438.1"/>
    <property type="molecule type" value="Genomic_DNA"/>
</dbReference>
<evidence type="ECO:0000256" key="3">
    <source>
        <dbReference type="ARBA" id="ARBA00023163"/>
    </source>
</evidence>
<dbReference type="RefSeq" id="WP_102607217.1">
    <property type="nucleotide sequence ID" value="NZ_KB890182.1"/>
</dbReference>
<comment type="caution">
    <text evidence="5">The sequence shown here is derived from an EMBL/GenBank/DDBJ whole genome shotgun (WGS) entry which is preliminary data.</text>
</comment>
<dbReference type="STRING" id="863227.GCA_000373005_03384"/>
<dbReference type="Pfam" id="PF12833">
    <property type="entry name" value="HTH_18"/>
    <property type="match status" value="1"/>
</dbReference>
<evidence type="ECO:0000256" key="1">
    <source>
        <dbReference type="ARBA" id="ARBA00023015"/>
    </source>
</evidence>